<dbReference type="Pfam" id="PF00067">
    <property type="entry name" value="p450"/>
    <property type="match status" value="1"/>
</dbReference>
<comment type="cofactor">
    <cofactor evidence="1 8">
        <name>heme</name>
        <dbReference type="ChEBI" id="CHEBI:30413"/>
    </cofactor>
</comment>
<evidence type="ECO:0000256" key="2">
    <source>
        <dbReference type="ARBA" id="ARBA00010617"/>
    </source>
</evidence>
<dbReference type="PANTHER" id="PTHR46300">
    <property type="entry name" value="P450, PUTATIVE (EUROFUNG)-RELATED-RELATED"/>
    <property type="match status" value="1"/>
</dbReference>
<dbReference type="EMBL" id="BBTG02000036">
    <property type="protein sequence ID" value="GAO15621.1"/>
    <property type="molecule type" value="Genomic_DNA"/>
</dbReference>
<evidence type="ECO:0000256" key="5">
    <source>
        <dbReference type="ARBA" id="ARBA00023002"/>
    </source>
</evidence>
<gene>
    <name evidence="12" type="ORF">UV8b_04798</name>
    <name evidence="11" type="ORF">UVI_02050530</name>
</gene>
<reference evidence="12" key="3">
    <citation type="submission" date="2020-03" db="EMBL/GenBank/DDBJ databases">
        <title>A mixture of massive structural variations and highly conserved coding sequences in Ustilaginoidea virens genome.</title>
        <authorList>
            <person name="Zhang K."/>
            <person name="Zhao Z."/>
            <person name="Zhang Z."/>
            <person name="Li Y."/>
            <person name="Hsiang T."/>
            <person name="Sun W."/>
        </authorList>
    </citation>
    <scope>NUCLEOTIDE SEQUENCE</scope>
    <source>
        <strain evidence="12">UV-8b</strain>
    </source>
</reference>
<dbReference type="EMBL" id="CP072756">
    <property type="protein sequence ID" value="QUC20557.1"/>
    <property type="molecule type" value="Genomic_DNA"/>
</dbReference>
<dbReference type="Gene3D" id="1.10.630.10">
    <property type="entry name" value="Cytochrome P450"/>
    <property type="match status" value="1"/>
</dbReference>
<dbReference type="InterPro" id="IPR017972">
    <property type="entry name" value="Cyt_P450_CS"/>
</dbReference>
<protein>
    <submittedName>
        <fullName evidence="11">Uncharacterized protein</fullName>
    </submittedName>
</protein>
<reference evidence="11" key="1">
    <citation type="journal article" date="2016" name="Genome Announc.">
        <title>Genome Sequence of Ustilaginoidea virens IPU010, a Rice Pathogenic Fungus Causing False Smut.</title>
        <authorList>
            <person name="Kumagai T."/>
            <person name="Ishii T."/>
            <person name="Terai G."/>
            <person name="Umemura M."/>
            <person name="Machida M."/>
            <person name="Asai K."/>
        </authorList>
    </citation>
    <scope>NUCLEOTIDE SEQUENCE [LARGE SCALE GENOMIC DNA]</scope>
    <source>
        <strain evidence="11">IPU010</strain>
    </source>
</reference>
<organism evidence="11 14">
    <name type="scientific">Ustilaginoidea virens</name>
    <name type="common">Rice false smut fungus</name>
    <name type="synonym">Villosiclava virens</name>
    <dbReference type="NCBI Taxonomy" id="1159556"/>
    <lineage>
        <taxon>Eukaryota</taxon>
        <taxon>Fungi</taxon>
        <taxon>Dikarya</taxon>
        <taxon>Ascomycota</taxon>
        <taxon>Pezizomycotina</taxon>
        <taxon>Sordariomycetes</taxon>
        <taxon>Hypocreomycetidae</taxon>
        <taxon>Hypocreales</taxon>
        <taxon>Clavicipitaceae</taxon>
        <taxon>Ustilaginoidea</taxon>
    </lineage>
</organism>
<evidence type="ECO:0000256" key="3">
    <source>
        <dbReference type="ARBA" id="ARBA00022617"/>
    </source>
</evidence>
<dbReference type="PROSITE" id="PS00086">
    <property type="entry name" value="CYTOCHROME_P450"/>
    <property type="match status" value="1"/>
</dbReference>
<dbReference type="InterPro" id="IPR036396">
    <property type="entry name" value="Cyt_P450_sf"/>
</dbReference>
<evidence type="ECO:0000256" key="7">
    <source>
        <dbReference type="ARBA" id="ARBA00023033"/>
    </source>
</evidence>
<dbReference type="SUPFAM" id="SSF48264">
    <property type="entry name" value="Cytochrome P450"/>
    <property type="match status" value="1"/>
</dbReference>
<keyword evidence="4 8" id="KW-0479">Metal-binding</keyword>
<dbReference type="PRINTS" id="PR00385">
    <property type="entry name" value="P450"/>
</dbReference>
<dbReference type="InterPro" id="IPR050364">
    <property type="entry name" value="Cytochrome_P450_fung"/>
</dbReference>
<dbReference type="RefSeq" id="XP_042998230.1">
    <property type="nucleotide sequence ID" value="XM_043142296.1"/>
</dbReference>
<dbReference type="GO" id="GO:0016705">
    <property type="term" value="F:oxidoreductase activity, acting on paired donors, with incorporation or reduction of molecular oxygen"/>
    <property type="evidence" value="ECO:0007669"/>
    <property type="project" value="InterPro"/>
</dbReference>
<dbReference type="GeneID" id="66065576"/>
<feature type="binding site" description="axial binding residue" evidence="8">
    <location>
        <position position="437"/>
    </location>
    <ligand>
        <name>heme</name>
        <dbReference type="ChEBI" id="CHEBI:30413"/>
    </ligand>
    <ligandPart>
        <name>Fe</name>
        <dbReference type="ChEBI" id="CHEBI:18248"/>
    </ligandPart>
</feature>
<dbReference type="HOGENOM" id="CLU_001570_2_3_1"/>
<dbReference type="Proteomes" id="UP000027002">
    <property type="component" value="Chromosome 4"/>
</dbReference>
<evidence type="ECO:0000256" key="6">
    <source>
        <dbReference type="ARBA" id="ARBA00023004"/>
    </source>
</evidence>
<evidence type="ECO:0000256" key="9">
    <source>
        <dbReference type="RuleBase" id="RU000461"/>
    </source>
</evidence>
<keyword evidence="10" id="KW-0732">Signal</keyword>
<dbReference type="Proteomes" id="UP000054053">
    <property type="component" value="Unassembled WGS sequence"/>
</dbReference>
<dbReference type="PANTHER" id="PTHR46300:SF7">
    <property type="entry name" value="P450, PUTATIVE (EUROFUNG)-RELATED"/>
    <property type="match status" value="1"/>
</dbReference>
<dbReference type="GO" id="GO:0005506">
    <property type="term" value="F:iron ion binding"/>
    <property type="evidence" value="ECO:0007669"/>
    <property type="project" value="InterPro"/>
</dbReference>
<sequence length="526" mass="58390">MHSAVVLVAASVALYLVLHWRRRTPPGGGAPLPPGPKPLPVLGNVLSLPPRGAPEYAHWLQFRRYGPVSAITALGQVVVIIHGRDDARQILDKMSTRTSDRPRSAFVTMSGFDRFLPGSPYGDRWRRQRKMMHQYLGTGRLSRRFDGIQDKESRRLLFRVLTEPAGLFEHFKTEASAIILHMTYGYTIEPDSPDPLVKLIDRMMDNFTKTMVPLSWMVDVVPALKLVPGLAFKATARQFRAVNDLVSNAPYRFVRKQMAAGAHCPSFVSCLVEENTRSGDRTLDPTSEQDIKDAAGILYGGGADTTAGVLGAFALAMAMFPEVQRKAQREIDAVVGPDRLPGLQDQERLPYVSAVAKEALRWFPVAPVNTTHATTDDIHYKGYLIPKGAYLLVSLWWLTRDPETHPSPESFDPERYLAPRNEPDPADIVFGYGRRICPGRFLAEQSLFVTIARLLATFTLAGVQGEEQPRLEFTPGLVSHPVKFPLKVEPRSERHAQLVRAGADWSLDKSDAGALAAEADDIQRAL</sequence>
<keyword evidence="6 8" id="KW-0408">Iron</keyword>
<dbReference type="OrthoDB" id="2789670at2759"/>
<name>A0A063BR45_USTVR</name>
<dbReference type="PRINTS" id="PR00463">
    <property type="entry name" value="EP450I"/>
</dbReference>
<reference evidence="14" key="2">
    <citation type="journal article" date="2016" name="Genome Announc.">
        <title>Genome sequence of Ustilaginoidea virens IPU010, a rice pathogenic fungus causing false smut.</title>
        <authorList>
            <person name="Kumagai T."/>
            <person name="Ishii T."/>
            <person name="Terai G."/>
            <person name="Umemura M."/>
            <person name="Machida M."/>
            <person name="Asai K."/>
        </authorList>
    </citation>
    <scope>NUCLEOTIDE SEQUENCE [LARGE SCALE GENOMIC DNA]</scope>
    <source>
        <strain evidence="14">IPU010</strain>
    </source>
</reference>
<keyword evidence="3 8" id="KW-0349">Heme</keyword>
<evidence type="ECO:0000313" key="11">
    <source>
        <dbReference type="EMBL" id="GAO15621.1"/>
    </source>
</evidence>
<dbReference type="GO" id="GO:0004497">
    <property type="term" value="F:monooxygenase activity"/>
    <property type="evidence" value="ECO:0007669"/>
    <property type="project" value="UniProtKB-KW"/>
</dbReference>
<evidence type="ECO:0000256" key="1">
    <source>
        <dbReference type="ARBA" id="ARBA00001971"/>
    </source>
</evidence>
<evidence type="ECO:0000313" key="14">
    <source>
        <dbReference type="Proteomes" id="UP000054053"/>
    </source>
</evidence>
<evidence type="ECO:0000256" key="4">
    <source>
        <dbReference type="ARBA" id="ARBA00022723"/>
    </source>
</evidence>
<evidence type="ECO:0000313" key="13">
    <source>
        <dbReference type="Proteomes" id="UP000027002"/>
    </source>
</evidence>
<dbReference type="GO" id="GO:0020037">
    <property type="term" value="F:heme binding"/>
    <property type="evidence" value="ECO:0007669"/>
    <property type="project" value="InterPro"/>
</dbReference>
<accession>A0A063BR45</accession>
<feature type="signal peptide" evidence="10">
    <location>
        <begin position="1"/>
        <end position="19"/>
    </location>
</feature>
<evidence type="ECO:0000256" key="8">
    <source>
        <dbReference type="PIRSR" id="PIRSR602401-1"/>
    </source>
</evidence>
<keyword evidence="5 9" id="KW-0560">Oxidoreductase</keyword>
<keyword evidence="7 9" id="KW-0503">Monooxygenase</keyword>
<feature type="chain" id="PRO_5010899453" evidence="10">
    <location>
        <begin position="20"/>
        <end position="526"/>
    </location>
</feature>
<keyword evidence="13" id="KW-1185">Reference proteome</keyword>
<dbReference type="STRING" id="1159556.A0A063BR45"/>
<dbReference type="KEGG" id="uvi:66065576"/>
<dbReference type="InterPro" id="IPR001128">
    <property type="entry name" value="Cyt_P450"/>
</dbReference>
<dbReference type="CDD" id="cd11065">
    <property type="entry name" value="CYP64-like"/>
    <property type="match status" value="1"/>
</dbReference>
<comment type="similarity">
    <text evidence="2 9">Belongs to the cytochrome P450 family.</text>
</comment>
<dbReference type="AlphaFoldDB" id="A0A063BR45"/>
<evidence type="ECO:0000313" key="12">
    <source>
        <dbReference type="EMBL" id="QUC20557.1"/>
    </source>
</evidence>
<dbReference type="InterPro" id="IPR002401">
    <property type="entry name" value="Cyt_P450_E_grp-I"/>
</dbReference>
<evidence type="ECO:0000256" key="10">
    <source>
        <dbReference type="SAM" id="SignalP"/>
    </source>
</evidence>
<proteinExistence type="inferred from homology"/>